<evidence type="ECO:0000256" key="1">
    <source>
        <dbReference type="SAM" id="MobiDB-lite"/>
    </source>
</evidence>
<dbReference type="Proteomes" id="UP000504640">
    <property type="component" value="Unplaced"/>
</dbReference>
<dbReference type="GeneID" id="116558694"/>
<reference evidence="3" key="1">
    <citation type="submission" date="2025-08" db="UniProtKB">
        <authorList>
            <consortium name="RefSeq"/>
        </authorList>
    </citation>
    <scope>IDENTIFICATION</scope>
    <source>
        <tissue evidence="3">Blood</tissue>
    </source>
</reference>
<name>A0A6J3IRA6_SAPAP</name>
<proteinExistence type="predicted"/>
<evidence type="ECO:0000313" key="3">
    <source>
        <dbReference type="RefSeq" id="XP_032144620.1"/>
    </source>
</evidence>
<sequence>MPLNECLCSGNGGGVTSSLFPSPPPRMSQAGHGRGGPLQGKVQPCPSRVGPCVWAFGGGTRIRTSGVQHTDWTQAEGGPRTQPDFPGRSAQLPAVPMVARTGGTTAEPGTGGAGQCSAGDQSLLITERQQKHCLAFRDWAEPHKEPQISACCDPPCWPGVGASMRTPMSAGR</sequence>
<evidence type="ECO:0000313" key="2">
    <source>
        <dbReference type="Proteomes" id="UP000504640"/>
    </source>
</evidence>
<gene>
    <name evidence="3" type="primary">SHISA4</name>
</gene>
<protein>
    <submittedName>
        <fullName evidence="3">Protein shisa-4 isoform X3</fullName>
    </submittedName>
</protein>
<keyword evidence="2" id="KW-1185">Reference proteome</keyword>
<organism evidence="2 3">
    <name type="scientific">Sapajus apella</name>
    <name type="common">Brown-capped capuchin</name>
    <name type="synonym">Cebus apella</name>
    <dbReference type="NCBI Taxonomy" id="9515"/>
    <lineage>
        <taxon>Eukaryota</taxon>
        <taxon>Metazoa</taxon>
        <taxon>Chordata</taxon>
        <taxon>Craniata</taxon>
        <taxon>Vertebrata</taxon>
        <taxon>Euteleostomi</taxon>
        <taxon>Mammalia</taxon>
        <taxon>Eutheria</taxon>
        <taxon>Euarchontoglires</taxon>
        <taxon>Primates</taxon>
        <taxon>Haplorrhini</taxon>
        <taxon>Platyrrhini</taxon>
        <taxon>Cebidae</taxon>
        <taxon>Cebinae</taxon>
        <taxon>Sapajus</taxon>
    </lineage>
</organism>
<feature type="region of interest" description="Disordered" evidence="1">
    <location>
        <begin position="17"/>
        <end position="41"/>
    </location>
</feature>
<dbReference type="CTD" id="149345"/>
<accession>A0A6J3IRA6</accession>
<dbReference type="AlphaFoldDB" id="A0A6J3IRA6"/>
<dbReference type="RefSeq" id="XP_032144620.1">
    <property type="nucleotide sequence ID" value="XM_032288729.1"/>
</dbReference>